<feature type="domain" description="NADPH-dependent FMN reductase-like" evidence="1">
    <location>
        <begin position="8"/>
        <end position="138"/>
    </location>
</feature>
<evidence type="ECO:0000313" key="3">
    <source>
        <dbReference type="Proteomes" id="UP000001396"/>
    </source>
</evidence>
<evidence type="ECO:0000259" key="1">
    <source>
        <dbReference type="Pfam" id="PF03358"/>
    </source>
</evidence>
<dbReference type="InterPro" id="IPR005025">
    <property type="entry name" value="FMN_Rdtase-like_dom"/>
</dbReference>
<keyword evidence="3" id="KW-1185">Reference proteome</keyword>
<dbReference type="Gene3D" id="3.40.50.360">
    <property type="match status" value="1"/>
</dbReference>
<dbReference type="GO" id="GO:0010181">
    <property type="term" value="F:FMN binding"/>
    <property type="evidence" value="ECO:0007669"/>
    <property type="project" value="TreeGrafter"/>
</dbReference>
<dbReference type="InterPro" id="IPR029039">
    <property type="entry name" value="Flavoprotein-like_sf"/>
</dbReference>
<name>D3BF39_HETP5</name>
<gene>
    <name evidence="2" type="ORF">PPL_07356</name>
</gene>
<protein>
    <recommendedName>
        <fullName evidence="1">NADPH-dependent FMN reductase-like domain-containing protein</fullName>
    </recommendedName>
</protein>
<dbReference type="PANTHER" id="PTHR30543">
    <property type="entry name" value="CHROMATE REDUCTASE"/>
    <property type="match status" value="1"/>
</dbReference>
<evidence type="ECO:0000313" key="2">
    <source>
        <dbReference type="EMBL" id="EFA80520.1"/>
    </source>
</evidence>
<dbReference type="FunCoup" id="D3BF39">
    <property type="interactions" value="38"/>
</dbReference>
<accession>D3BF39</accession>
<comment type="caution">
    <text evidence="2">The sequence shown here is derived from an EMBL/GenBank/DDBJ whole genome shotgun (WGS) entry which is preliminary data.</text>
</comment>
<dbReference type="GO" id="GO:0016491">
    <property type="term" value="F:oxidoreductase activity"/>
    <property type="evidence" value="ECO:0007669"/>
    <property type="project" value="InterPro"/>
</dbReference>
<dbReference type="PANTHER" id="PTHR30543:SF21">
    <property type="entry name" value="NAD(P)H-DEPENDENT FMN REDUCTASE LOT6"/>
    <property type="match status" value="1"/>
</dbReference>
<organism evidence="2 3">
    <name type="scientific">Heterostelium pallidum (strain ATCC 26659 / Pp 5 / PN500)</name>
    <name type="common">Cellular slime mold</name>
    <name type="synonym">Polysphondylium pallidum</name>
    <dbReference type="NCBI Taxonomy" id="670386"/>
    <lineage>
        <taxon>Eukaryota</taxon>
        <taxon>Amoebozoa</taxon>
        <taxon>Evosea</taxon>
        <taxon>Eumycetozoa</taxon>
        <taxon>Dictyostelia</taxon>
        <taxon>Acytosteliales</taxon>
        <taxon>Acytosteliaceae</taxon>
        <taxon>Heterostelium</taxon>
    </lineage>
</organism>
<dbReference type="SUPFAM" id="SSF52218">
    <property type="entry name" value="Flavoproteins"/>
    <property type="match status" value="1"/>
</dbReference>
<dbReference type="InParanoid" id="D3BF39"/>
<dbReference type="OMA" id="AIDWHFT"/>
<reference evidence="2 3" key="1">
    <citation type="journal article" date="2011" name="Genome Res.">
        <title>Phylogeny-wide analysis of social amoeba genomes highlights ancient origins for complex intercellular communication.</title>
        <authorList>
            <person name="Heidel A.J."/>
            <person name="Lawal H.M."/>
            <person name="Felder M."/>
            <person name="Schilde C."/>
            <person name="Helps N.R."/>
            <person name="Tunggal B."/>
            <person name="Rivero F."/>
            <person name="John U."/>
            <person name="Schleicher M."/>
            <person name="Eichinger L."/>
            <person name="Platzer M."/>
            <person name="Noegel A.A."/>
            <person name="Schaap P."/>
            <person name="Gloeckner G."/>
        </authorList>
    </citation>
    <scope>NUCLEOTIDE SEQUENCE [LARGE SCALE GENOMIC DNA]</scope>
    <source>
        <strain evidence="3">ATCC 26659 / Pp 5 / PN500</strain>
    </source>
</reference>
<dbReference type="Proteomes" id="UP000001396">
    <property type="component" value="Unassembled WGS sequence"/>
</dbReference>
<sequence>MDAVAQKKIAVIVGSGRTVRLGFEISNWFVEVSGLKKEFQVEVIDLVEWNLPYYDEVLPPMAIGGNYTTEIAKKWQAKIASFDGFVFVTPEYNHGYPAILKNAIDYLITEWQGKACLVVSYGYGGGVGVNTQLSNILSGKSPIQMKLTETRPKLLFHRGVFNEQGKFIDINTAFKEHIEEIQKSVQEMKAILQ</sequence>
<dbReference type="GO" id="GO:0005829">
    <property type="term" value="C:cytosol"/>
    <property type="evidence" value="ECO:0007669"/>
    <property type="project" value="TreeGrafter"/>
</dbReference>
<dbReference type="Pfam" id="PF03358">
    <property type="entry name" value="FMN_red"/>
    <property type="match status" value="1"/>
</dbReference>
<dbReference type="InterPro" id="IPR050712">
    <property type="entry name" value="NAD(P)H-dep_reductase"/>
</dbReference>
<dbReference type="STRING" id="670386.D3BF39"/>
<dbReference type="RefSeq" id="XP_020432640.1">
    <property type="nucleotide sequence ID" value="XM_020578192.1"/>
</dbReference>
<dbReference type="GeneID" id="31362837"/>
<dbReference type="EMBL" id="ADBJ01000031">
    <property type="protein sequence ID" value="EFA80520.1"/>
    <property type="molecule type" value="Genomic_DNA"/>
</dbReference>
<dbReference type="AlphaFoldDB" id="D3BF39"/>
<proteinExistence type="predicted"/>